<evidence type="ECO:0000313" key="9">
    <source>
        <dbReference type="Proteomes" id="UP001279410"/>
    </source>
</evidence>
<reference evidence="8" key="1">
    <citation type="submission" date="2022-08" db="EMBL/GenBank/DDBJ databases">
        <title>Genome sequencing of akame (Lates japonicus).</title>
        <authorList>
            <person name="Hashiguchi Y."/>
            <person name="Takahashi H."/>
        </authorList>
    </citation>
    <scope>NUCLEOTIDE SEQUENCE</scope>
    <source>
        <strain evidence="8">Kochi</strain>
    </source>
</reference>
<keyword evidence="2" id="KW-0479">Metal-binding</keyword>
<comment type="cofactor">
    <cofactor evidence="1">
        <name>Ca(2+)</name>
        <dbReference type="ChEBI" id="CHEBI:29108"/>
    </cofactor>
</comment>
<evidence type="ECO:0000256" key="3">
    <source>
        <dbReference type="ARBA" id="ARBA00022837"/>
    </source>
</evidence>
<dbReference type="GO" id="GO:0046872">
    <property type="term" value="F:metal ion binding"/>
    <property type="evidence" value="ECO:0007669"/>
    <property type="project" value="UniProtKB-KW"/>
</dbReference>
<keyword evidence="8" id="KW-0675">Receptor</keyword>
<evidence type="ECO:0000256" key="2">
    <source>
        <dbReference type="ARBA" id="ARBA00022723"/>
    </source>
</evidence>
<dbReference type="Pfam" id="PF00354">
    <property type="entry name" value="Pentaxin"/>
    <property type="match status" value="1"/>
</dbReference>
<evidence type="ECO:0000313" key="8">
    <source>
        <dbReference type="EMBL" id="GLD56946.1"/>
    </source>
</evidence>
<keyword evidence="9" id="KW-1185">Reference proteome</keyword>
<organism evidence="8 9">
    <name type="scientific">Lates japonicus</name>
    <name type="common">Japanese lates</name>
    <dbReference type="NCBI Taxonomy" id="270547"/>
    <lineage>
        <taxon>Eukaryota</taxon>
        <taxon>Metazoa</taxon>
        <taxon>Chordata</taxon>
        <taxon>Craniata</taxon>
        <taxon>Vertebrata</taxon>
        <taxon>Euteleostomi</taxon>
        <taxon>Actinopterygii</taxon>
        <taxon>Neopterygii</taxon>
        <taxon>Teleostei</taxon>
        <taxon>Neoteleostei</taxon>
        <taxon>Acanthomorphata</taxon>
        <taxon>Carangaria</taxon>
        <taxon>Carangaria incertae sedis</taxon>
        <taxon>Centropomidae</taxon>
        <taxon>Lates</taxon>
    </lineage>
</organism>
<protein>
    <submittedName>
        <fullName evidence="8">G-protein coupled receptor 126 isoform X7</fullName>
    </submittedName>
</protein>
<sequence length="324" mass="35341">MWERDGASSFTSDFSVQKKGFSVGLFNVAVALRNQKIKITSGNNQVTKVASSVSIPVLSHLTLCFEVERTQDKQKEWLLTYYDSSGNVVLSLGSDSGSMTMIVDGVSCPIDSIISTSDFTSTMKPFCVLWTSSNGRVAVYFNQNYWAKTCSTSVGHSVPTGGQFRLGGQHAFEGNIYNVRLWDYAMTVQQLEELTCNTVGNIVDWDNSHWSIPSSVAQTDATLSCICYPNCIHLTTAAPTSGVTPPTGTPLTTTCESHGPGCPEELYYHRISFEVVDGGSELGQQDVERAVALWLNQTFQGWTEVTVTVDNVSVQLVQRGANPP</sequence>
<comment type="caution">
    <text evidence="6">Lacks conserved residue(s) required for the propagation of feature annotation.</text>
</comment>
<dbReference type="InterPro" id="IPR013320">
    <property type="entry name" value="ConA-like_dom_sf"/>
</dbReference>
<feature type="non-terminal residue" evidence="8">
    <location>
        <position position="1"/>
    </location>
</feature>
<dbReference type="EMBL" id="BRZM01000028">
    <property type="protein sequence ID" value="GLD56946.1"/>
    <property type="molecule type" value="Genomic_DNA"/>
</dbReference>
<keyword evidence="5" id="KW-0325">Glycoprotein</keyword>
<dbReference type="Pfam" id="PF25307">
    <property type="entry name" value="SEA_Gpr126"/>
    <property type="match status" value="1"/>
</dbReference>
<comment type="caution">
    <text evidence="8">The sequence shown here is derived from an EMBL/GenBank/DDBJ whole genome shotgun (WGS) entry which is preliminary data.</text>
</comment>
<dbReference type="AlphaFoldDB" id="A0AAD3MNW7"/>
<evidence type="ECO:0000256" key="6">
    <source>
        <dbReference type="PROSITE-ProRule" id="PRU01172"/>
    </source>
</evidence>
<dbReference type="Proteomes" id="UP001279410">
    <property type="component" value="Unassembled WGS sequence"/>
</dbReference>
<dbReference type="Gene3D" id="2.60.120.200">
    <property type="match status" value="1"/>
</dbReference>
<dbReference type="InterPro" id="IPR057333">
    <property type="entry name" value="SEA_Gpr126"/>
</dbReference>
<dbReference type="SMART" id="SM00159">
    <property type="entry name" value="PTX"/>
    <property type="match status" value="1"/>
</dbReference>
<dbReference type="PROSITE" id="PS51828">
    <property type="entry name" value="PTX_2"/>
    <property type="match status" value="1"/>
</dbReference>
<dbReference type="PANTHER" id="PTHR19277">
    <property type="entry name" value="PENTRAXIN"/>
    <property type="match status" value="1"/>
</dbReference>
<evidence type="ECO:0000256" key="5">
    <source>
        <dbReference type="ARBA" id="ARBA00023180"/>
    </source>
</evidence>
<evidence type="ECO:0000259" key="7">
    <source>
        <dbReference type="PROSITE" id="PS51828"/>
    </source>
</evidence>
<evidence type="ECO:0000256" key="4">
    <source>
        <dbReference type="ARBA" id="ARBA00023157"/>
    </source>
</evidence>
<accession>A0AAD3MNW7</accession>
<feature type="domain" description="Pentraxin (PTX)" evidence="7">
    <location>
        <begin position="32"/>
        <end position="225"/>
    </location>
</feature>
<evidence type="ECO:0000256" key="1">
    <source>
        <dbReference type="ARBA" id="ARBA00001913"/>
    </source>
</evidence>
<gene>
    <name evidence="8" type="ORF">AKAME5_000922800</name>
</gene>
<proteinExistence type="predicted"/>
<dbReference type="InterPro" id="IPR051360">
    <property type="entry name" value="Neuronal_Pentraxin_Related"/>
</dbReference>
<dbReference type="InterPro" id="IPR001759">
    <property type="entry name" value="PTX_dom"/>
</dbReference>
<dbReference type="PANTHER" id="PTHR19277:SF125">
    <property type="entry name" value="B6"/>
    <property type="match status" value="1"/>
</dbReference>
<keyword evidence="3" id="KW-0106">Calcium</keyword>
<name>A0AAD3MNW7_LATJO</name>
<dbReference type="SUPFAM" id="SSF49899">
    <property type="entry name" value="Concanavalin A-like lectins/glucanases"/>
    <property type="match status" value="1"/>
</dbReference>
<keyword evidence="4" id="KW-1015">Disulfide bond</keyword>